<reference evidence="3" key="1">
    <citation type="submission" date="2022-06" db="EMBL/GenBank/DDBJ databases">
        <title>PHB producers.</title>
        <authorList>
            <person name="Besaury L."/>
        </authorList>
    </citation>
    <scope>NUCLEOTIDE SEQUENCE</scope>
    <source>
        <strain evidence="3 4">SEWS6</strain>
    </source>
</reference>
<keyword evidence="1" id="KW-1133">Transmembrane helix</keyword>
<dbReference type="Proteomes" id="UP001242288">
    <property type="component" value="Unassembled WGS sequence"/>
</dbReference>
<dbReference type="EMBL" id="JAPKHW010000017">
    <property type="protein sequence ID" value="MCX4147800.1"/>
    <property type="molecule type" value="Genomic_DNA"/>
</dbReference>
<feature type="transmembrane region" description="Helical" evidence="1">
    <location>
        <begin position="12"/>
        <end position="30"/>
    </location>
</feature>
<gene>
    <name evidence="3" type="ORF">NIE36_20720</name>
    <name evidence="2" type="ORF">OSB80_20780</name>
</gene>
<feature type="transmembrane region" description="Helical" evidence="1">
    <location>
        <begin position="42"/>
        <end position="63"/>
    </location>
</feature>
<evidence type="ECO:0000313" key="5">
    <source>
        <dbReference type="Proteomes" id="UP001242288"/>
    </source>
</evidence>
<keyword evidence="1" id="KW-0472">Membrane</keyword>
<dbReference type="AlphaFoldDB" id="A0AAP5BGM7"/>
<dbReference type="Pfam" id="PF04955">
    <property type="entry name" value="HupE_UreJ"/>
    <property type="match status" value="1"/>
</dbReference>
<keyword evidence="4" id="KW-1185">Reference proteome</keyword>
<proteinExistence type="predicted"/>
<evidence type="ECO:0000313" key="2">
    <source>
        <dbReference type="EMBL" id="MCX4147800.1"/>
    </source>
</evidence>
<accession>A0AAP5BGM7</accession>
<name>A0AAP5BGM7_9BURK</name>
<keyword evidence="1" id="KW-0812">Transmembrane</keyword>
<dbReference type="Proteomes" id="UP001209412">
    <property type="component" value="Unassembled WGS sequence"/>
</dbReference>
<protein>
    <submittedName>
        <fullName evidence="3">HupE/UreJ family protein</fullName>
    </submittedName>
</protein>
<dbReference type="InterPro" id="IPR007038">
    <property type="entry name" value="HupE_UreJ"/>
</dbReference>
<comment type="caution">
    <text evidence="3">The sequence shown here is derived from an EMBL/GenBank/DDBJ whole genome shotgun (WGS) entry which is preliminary data.</text>
</comment>
<dbReference type="PIRSF" id="PIRSF016919">
    <property type="entry name" value="HupE_UreJ"/>
    <property type="match status" value="1"/>
</dbReference>
<evidence type="ECO:0000313" key="4">
    <source>
        <dbReference type="Proteomes" id="UP001209412"/>
    </source>
</evidence>
<dbReference type="EMBL" id="JAMXWF010000017">
    <property type="protein sequence ID" value="MDQ6409622.1"/>
    <property type="molecule type" value="Genomic_DNA"/>
</dbReference>
<evidence type="ECO:0000256" key="1">
    <source>
        <dbReference type="SAM" id="Phobius"/>
    </source>
</evidence>
<feature type="transmembrane region" description="Helical" evidence="1">
    <location>
        <begin position="96"/>
        <end position="115"/>
    </location>
</feature>
<organism evidence="3 5">
    <name type="scientific">Paraburkholderia madseniana</name>
    <dbReference type="NCBI Taxonomy" id="2599607"/>
    <lineage>
        <taxon>Bacteria</taxon>
        <taxon>Pseudomonadati</taxon>
        <taxon>Pseudomonadota</taxon>
        <taxon>Betaproteobacteria</taxon>
        <taxon>Burkholderiales</taxon>
        <taxon>Burkholderiaceae</taxon>
        <taxon>Paraburkholderia</taxon>
    </lineage>
</organism>
<feature type="transmembrane region" description="Helical" evidence="1">
    <location>
        <begin position="149"/>
        <end position="168"/>
    </location>
</feature>
<feature type="transmembrane region" description="Helical" evidence="1">
    <location>
        <begin position="120"/>
        <end position="137"/>
    </location>
</feature>
<sequence>MTFGMRRAVRAGIVFGYGCLFPVIVFAHTGQGDVSGGLLAGFMHPISGLDHVVAMVAVGLWGAQLGRPAIWVLPVTFPIVMAFGAVLGGLGVPIPGIEVGIALSALALGAAVALALTPPLWIAGLLVAVFAICHGHAHGAELPGSANAMTYAIGFVAATGTLHALGILTGTVNRWKAGGYALRAGGALISGCGVYFLTYAIRGA</sequence>
<feature type="transmembrane region" description="Helical" evidence="1">
    <location>
        <begin position="180"/>
        <end position="201"/>
    </location>
</feature>
<evidence type="ECO:0000313" key="3">
    <source>
        <dbReference type="EMBL" id="MDQ6409622.1"/>
    </source>
</evidence>
<dbReference type="RefSeq" id="WP_266259027.1">
    <property type="nucleotide sequence ID" value="NZ_JAMXWF010000017.1"/>
</dbReference>
<feature type="transmembrane region" description="Helical" evidence="1">
    <location>
        <begin position="70"/>
        <end position="90"/>
    </location>
</feature>